<reference evidence="3" key="2">
    <citation type="submission" date="2020-10" db="EMBL/GenBank/DDBJ databases">
        <authorList>
            <person name="Cooper E.A."/>
            <person name="Brenton Z.W."/>
            <person name="Flinn B.S."/>
            <person name="Jenkins J."/>
            <person name="Shu S."/>
            <person name="Flowers D."/>
            <person name="Luo F."/>
            <person name="Wang Y."/>
            <person name="Xia P."/>
            <person name="Barry K."/>
            <person name="Daum C."/>
            <person name="Lipzen A."/>
            <person name="Yoshinaga Y."/>
            <person name="Schmutz J."/>
            <person name="Saski C."/>
            <person name="Vermerris W."/>
            <person name="Kresovich S."/>
        </authorList>
    </citation>
    <scope>NUCLEOTIDE SEQUENCE</scope>
</reference>
<protein>
    <submittedName>
        <fullName evidence="3">Uncharacterized protein</fullName>
    </submittedName>
</protein>
<dbReference type="AlphaFoldDB" id="A0A921QHV9"/>
<dbReference type="Proteomes" id="UP000807115">
    <property type="component" value="Chromosome 8"/>
</dbReference>
<reference evidence="3" key="1">
    <citation type="journal article" date="2019" name="BMC Genomics">
        <title>A new reference genome for Sorghum bicolor reveals high levels of sequence similarity between sweet and grain genotypes: implications for the genetics of sugar metabolism.</title>
        <authorList>
            <person name="Cooper E.A."/>
            <person name="Brenton Z.W."/>
            <person name="Flinn B.S."/>
            <person name="Jenkins J."/>
            <person name="Shu S."/>
            <person name="Flowers D."/>
            <person name="Luo F."/>
            <person name="Wang Y."/>
            <person name="Xia P."/>
            <person name="Barry K."/>
            <person name="Daum C."/>
            <person name="Lipzen A."/>
            <person name="Yoshinaga Y."/>
            <person name="Schmutz J."/>
            <person name="Saski C."/>
            <person name="Vermerris W."/>
            <person name="Kresovich S."/>
        </authorList>
    </citation>
    <scope>NUCLEOTIDE SEQUENCE</scope>
</reference>
<sequence length="255" mass="28231">MVAWCVRAGLASLLGRVGVQSSTGQWGHCTCRVGFRAQRMAVKRHGGASRRPLAWRGRATGRPRTRTGSGLISLVPVKNICADLVLTARGESNHMLHGTGRRAGPTTAAAVPCAGSRQAGSGRMDAIMPRGRGRGRGFVPPARSFAGRIAQCPTQARTCSKRKKKTQARTHARTPPAELRLRGRLVHELQLPVALRARPECGWCMLMGYRRRPKFAGFGWRVVEQFHPFRRFCVSIRVFFFFCPRHVRALTMHSV</sequence>
<dbReference type="EMBL" id="CM027687">
    <property type="protein sequence ID" value="KAG0520806.1"/>
    <property type="molecule type" value="Genomic_DNA"/>
</dbReference>
<organism evidence="3 4">
    <name type="scientific">Sorghum bicolor</name>
    <name type="common">Sorghum</name>
    <name type="synonym">Sorghum vulgare</name>
    <dbReference type="NCBI Taxonomy" id="4558"/>
    <lineage>
        <taxon>Eukaryota</taxon>
        <taxon>Viridiplantae</taxon>
        <taxon>Streptophyta</taxon>
        <taxon>Embryophyta</taxon>
        <taxon>Tracheophyta</taxon>
        <taxon>Spermatophyta</taxon>
        <taxon>Magnoliopsida</taxon>
        <taxon>Liliopsida</taxon>
        <taxon>Poales</taxon>
        <taxon>Poaceae</taxon>
        <taxon>PACMAD clade</taxon>
        <taxon>Panicoideae</taxon>
        <taxon>Andropogonodae</taxon>
        <taxon>Andropogoneae</taxon>
        <taxon>Sorghinae</taxon>
        <taxon>Sorghum</taxon>
    </lineage>
</organism>
<keyword evidence="2" id="KW-0732">Signal</keyword>
<evidence type="ECO:0000256" key="2">
    <source>
        <dbReference type="SAM" id="SignalP"/>
    </source>
</evidence>
<name>A0A921QHV9_SORBI</name>
<gene>
    <name evidence="3" type="ORF">BDA96_08G105800</name>
</gene>
<evidence type="ECO:0000256" key="1">
    <source>
        <dbReference type="SAM" id="MobiDB-lite"/>
    </source>
</evidence>
<comment type="caution">
    <text evidence="3">The sequence shown here is derived from an EMBL/GenBank/DDBJ whole genome shotgun (WGS) entry which is preliminary data.</text>
</comment>
<proteinExistence type="predicted"/>
<feature type="signal peptide" evidence="2">
    <location>
        <begin position="1"/>
        <end position="24"/>
    </location>
</feature>
<evidence type="ECO:0000313" key="4">
    <source>
        <dbReference type="Proteomes" id="UP000807115"/>
    </source>
</evidence>
<accession>A0A921QHV9</accession>
<evidence type="ECO:0000313" key="3">
    <source>
        <dbReference type="EMBL" id="KAG0520806.1"/>
    </source>
</evidence>
<feature type="region of interest" description="Disordered" evidence="1">
    <location>
        <begin position="97"/>
        <end position="133"/>
    </location>
</feature>
<feature type="chain" id="PRO_5038000681" evidence="2">
    <location>
        <begin position="25"/>
        <end position="255"/>
    </location>
</feature>